<feature type="compositionally biased region" description="Basic and acidic residues" evidence="1">
    <location>
        <begin position="48"/>
        <end position="67"/>
    </location>
</feature>
<name>A0A437C7P0_ORYJA</name>
<evidence type="ECO:0000256" key="1">
    <source>
        <dbReference type="SAM" id="MobiDB-lite"/>
    </source>
</evidence>
<gene>
    <name evidence="2" type="ORF">OJAV_G00209750</name>
</gene>
<feature type="region of interest" description="Disordered" evidence="1">
    <location>
        <begin position="1"/>
        <end position="25"/>
    </location>
</feature>
<dbReference type="AlphaFoldDB" id="A0A437C7P0"/>
<dbReference type="EMBL" id="CM012457">
    <property type="protein sequence ID" value="RVE58501.1"/>
    <property type="molecule type" value="Genomic_DNA"/>
</dbReference>
<feature type="region of interest" description="Disordered" evidence="1">
    <location>
        <begin position="39"/>
        <end position="77"/>
    </location>
</feature>
<protein>
    <submittedName>
        <fullName evidence="2">Uncharacterized protein</fullName>
    </submittedName>
</protein>
<evidence type="ECO:0000313" key="3">
    <source>
        <dbReference type="Proteomes" id="UP000283210"/>
    </source>
</evidence>
<reference evidence="2 3" key="1">
    <citation type="submission" date="2018-11" db="EMBL/GenBank/DDBJ databases">
        <authorList>
            <person name="Lopez-Roques C."/>
            <person name="Donnadieu C."/>
            <person name="Bouchez O."/>
            <person name="Klopp C."/>
            <person name="Cabau C."/>
            <person name="Zahm M."/>
        </authorList>
    </citation>
    <scope>NUCLEOTIDE SEQUENCE [LARGE SCALE GENOMIC DNA]</scope>
    <source>
        <strain evidence="2">RS831</strain>
        <tissue evidence="2">Whole body</tissue>
    </source>
</reference>
<organism evidence="2 3">
    <name type="scientific">Oryzias javanicus</name>
    <name type="common">Javanese ricefish</name>
    <name type="synonym">Aplocheilus javanicus</name>
    <dbReference type="NCBI Taxonomy" id="123683"/>
    <lineage>
        <taxon>Eukaryota</taxon>
        <taxon>Metazoa</taxon>
        <taxon>Chordata</taxon>
        <taxon>Craniata</taxon>
        <taxon>Vertebrata</taxon>
        <taxon>Euteleostomi</taxon>
        <taxon>Actinopterygii</taxon>
        <taxon>Neopterygii</taxon>
        <taxon>Teleostei</taxon>
        <taxon>Neoteleostei</taxon>
        <taxon>Acanthomorphata</taxon>
        <taxon>Ovalentaria</taxon>
        <taxon>Atherinomorphae</taxon>
        <taxon>Beloniformes</taxon>
        <taxon>Adrianichthyidae</taxon>
        <taxon>Oryziinae</taxon>
        <taxon>Oryzias</taxon>
    </lineage>
</organism>
<reference evidence="2 3" key="2">
    <citation type="submission" date="2019-01" db="EMBL/GenBank/DDBJ databases">
        <title>A chromosome length genome reference of the Java medaka (oryzias javanicus).</title>
        <authorList>
            <person name="Herpin A."/>
            <person name="Takehana Y."/>
            <person name="Naruse K."/>
            <person name="Ansai S."/>
            <person name="Kawaguchi M."/>
        </authorList>
    </citation>
    <scope>NUCLEOTIDE SEQUENCE [LARGE SCALE GENOMIC DNA]</scope>
    <source>
        <strain evidence="2">RS831</strain>
        <tissue evidence="2">Whole body</tissue>
    </source>
</reference>
<sequence>MQKMSMSMAKGTRSKNRAIPSAGSTDRARLAAIFSPSAPLCTSASKGHHSEMDHKNKSKNLRKDKQGRPLHRGNPLI</sequence>
<dbReference type="Proteomes" id="UP000283210">
    <property type="component" value="Chromosome 21"/>
</dbReference>
<keyword evidence="3" id="KW-1185">Reference proteome</keyword>
<accession>A0A437C7P0</accession>
<evidence type="ECO:0000313" key="2">
    <source>
        <dbReference type="EMBL" id="RVE58501.1"/>
    </source>
</evidence>
<proteinExistence type="predicted"/>